<dbReference type="SUPFAM" id="SSF55874">
    <property type="entry name" value="ATPase domain of HSP90 chaperone/DNA topoisomerase II/histidine kinase"/>
    <property type="match status" value="1"/>
</dbReference>
<dbReference type="Gene3D" id="2.10.70.100">
    <property type="match status" value="1"/>
</dbReference>
<dbReference type="InterPro" id="IPR050351">
    <property type="entry name" value="BphY/WalK/GraS-like"/>
</dbReference>
<dbReference type="EMBL" id="FNGY01000002">
    <property type="protein sequence ID" value="SDL90924.1"/>
    <property type="molecule type" value="Genomic_DNA"/>
</dbReference>
<dbReference type="InterPro" id="IPR000014">
    <property type="entry name" value="PAS"/>
</dbReference>
<dbReference type="PANTHER" id="PTHR42878:SF7">
    <property type="entry name" value="SENSOR HISTIDINE KINASE GLRK"/>
    <property type="match status" value="1"/>
</dbReference>
<evidence type="ECO:0000256" key="5">
    <source>
        <dbReference type="ARBA" id="ARBA00022679"/>
    </source>
</evidence>
<name>A0A1G9NX49_9SPHI</name>
<dbReference type="OrthoDB" id="9813151at2"/>
<dbReference type="Proteomes" id="UP000183200">
    <property type="component" value="Unassembled WGS sequence"/>
</dbReference>
<dbReference type="InterPro" id="IPR013655">
    <property type="entry name" value="PAS_fold_3"/>
</dbReference>
<evidence type="ECO:0000256" key="1">
    <source>
        <dbReference type="ARBA" id="ARBA00000085"/>
    </source>
</evidence>
<dbReference type="InterPro" id="IPR005467">
    <property type="entry name" value="His_kinase_dom"/>
</dbReference>
<feature type="domain" description="PAS" evidence="14">
    <location>
        <begin position="293"/>
        <end position="364"/>
    </location>
</feature>
<keyword evidence="4" id="KW-0597">Phosphoprotein</keyword>
<dbReference type="Pfam" id="PF08448">
    <property type="entry name" value="PAS_4"/>
    <property type="match status" value="2"/>
</dbReference>
<dbReference type="InterPro" id="IPR000700">
    <property type="entry name" value="PAS-assoc_C"/>
</dbReference>
<proteinExistence type="predicted"/>
<dbReference type="GO" id="GO:0007234">
    <property type="term" value="P:osmosensory signaling via phosphorelay pathway"/>
    <property type="evidence" value="ECO:0007669"/>
    <property type="project" value="TreeGrafter"/>
</dbReference>
<dbReference type="Pfam" id="PF00512">
    <property type="entry name" value="HisKA"/>
    <property type="match status" value="1"/>
</dbReference>
<feature type="domain" description="PAC" evidence="15">
    <location>
        <begin position="366"/>
        <end position="418"/>
    </location>
</feature>
<keyword evidence="10" id="KW-1133">Transmembrane helix</keyword>
<dbReference type="AlphaFoldDB" id="A0A1G9NX49"/>
<dbReference type="CDD" id="cd00130">
    <property type="entry name" value="PAS"/>
    <property type="match status" value="2"/>
</dbReference>
<evidence type="ECO:0000313" key="16">
    <source>
        <dbReference type="EMBL" id="SDL90924.1"/>
    </source>
</evidence>
<keyword evidence="11" id="KW-0902">Two-component regulatory system</keyword>
<gene>
    <name evidence="16" type="ORF">SAMN05421820_102465</name>
</gene>
<dbReference type="EC" id="2.7.13.3" evidence="3"/>
<evidence type="ECO:0000256" key="10">
    <source>
        <dbReference type="ARBA" id="ARBA00022989"/>
    </source>
</evidence>
<dbReference type="GO" id="GO:0000155">
    <property type="term" value="F:phosphorelay sensor kinase activity"/>
    <property type="evidence" value="ECO:0007669"/>
    <property type="project" value="InterPro"/>
</dbReference>
<dbReference type="InterPro" id="IPR035965">
    <property type="entry name" value="PAS-like_dom_sf"/>
</dbReference>
<keyword evidence="9" id="KW-0067">ATP-binding</keyword>
<dbReference type="NCBIfam" id="TIGR00229">
    <property type="entry name" value="sensory_box"/>
    <property type="match status" value="1"/>
</dbReference>
<keyword evidence="17" id="KW-1185">Reference proteome</keyword>
<dbReference type="PANTHER" id="PTHR42878">
    <property type="entry name" value="TWO-COMPONENT HISTIDINE KINASE"/>
    <property type="match status" value="1"/>
</dbReference>
<evidence type="ECO:0000259" key="13">
    <source>
        <dbReference type="PROSITE" id="PS50109"/>
    </source>
</evidence>
<dbReference type="Gene3D" id="1.10.287.130">
    <property type="match status" value="1"/>
</dbReference>
<dbReference type="PRINTS" id="PR00344">
    <property type="entry name" value="BCTRLSENSOR"/>
</dbReference>
<comment type="subcellular location">
    <subcellularLocation>
        <location evidence="2">Membrane</location>
        <topology evidence="2">Multi-pass membrane protein</topology>
    </subcellularLocation>
</comment>
<dbReference type="RefSeq" id="WP_083361726.1">
    <property type="nucleotide sequence ID" value="NZ_FNGY01000002.1"/>
</dbReference>
<keyword evidence="6" id="KW-0812">Transmembrane</keyword>
<evidence type="ECO:0000256" key="7">
    <source>
        <dbReference type="ARBA" id="ARBA00022741"/>
    </source>
</evidence>
<organism evidence="16 17">
    <name type="scientific">Pedobacter steynii</name>
    <dbReference type="NCBI Taxonomy" id="430522"/>
    <lineage>
        <taxon>Bacteria</taxon>
        <taxon>Pseudomonadati</taxon>
        <taxon>Bacteroidota</taxon>
        <taxon>Sphingobacteriia</taxon>
        <taxon>Sphingobacteriales</taxon>
        <taxon>Sphingobacteriaceae</taxon>
        <taxon>Pedobacter</taxon>
    </lineage>
</organism>
<dbReference type="InterPro" id="IPR013656">
    <property type="entry name" value="PAS_4"/>
</dbReference>
<comment type="catalytic activity">
    <reaction evidence="1">
        <text>ATP + protein L-histidine = ADP + protein N-phospho-L-histidine.</text>
        <dbReference type="EC" id="2.7.13.3"/>
    </reaction>
</comment>
<evidence type="ECO:0000256" key="6">
    <source>
        <dbReference type="ARBA" id="ARBA00022692"/>
    </source>
</evidence>
<evidence type="ECO:0000256" key="4">
    <source>
        <dbReference type="ARBA" id="ARBA00022553"/>
    </source>
</evidence>
<protein>
    <recommendedName>
        <fullName evidence="3">histidine kinase</fullName>
        <ecNumber evidence="3">2.7.13.3</ecNumber>
    </recommendedName>
</protein>
<keyword evidence="8" id="KW-0418">Kinase</keyword>
<dbReference type="InterPro" id="IPR001610">
    <property type="entry name" value="PAC"/>
</dbReference>
<feature type="domain" description="Histidine kinase" evidence="13">
    <location>
        <begin position="422"/>
        <end position="638"/>
    </location>
</feature>
<dbReference type="PROSITE" id="PS50109">
    <property type="entry name" value="HIS_KIN"/>
    <property type="match status" value="1"/>
</dbReference>
<keyword evidence="12" id="KW-0472">Membrane</keyword>
<dbReference type="Gene3D" id="3.30.565.10">
    <property type="entry name" value="Histidine kinase-like ATPase, C-terminal domain"/>
    <property type="match status" value="1"/>
</dbReference>
<dbReference type="CDD" id="cd00082">
    <property type="entry name" value="HisKA"/>
    <property type="match status" value="1"/>
</dbReference>
<dbReference type="Gene3D" id="3.30.450.20">
    <property type="entry name" value="PAS domain"/>
    <property type="match status" value="3"/>
</dbReference>
<dbReference type="SUPFAM" id="SSF47384">
    <property type="entry name" value="Homodimeric domain of signal transducing histidine kinase"/>
    <property type="match status" value="1"/>
</dbReference>
<accession>A0A1G9NX49</accession>
<evidence type="ECO:0000256" key="9">
    <source>
        <dbReference type="ARBA" id="ARBA00022840"/>
    </source>
</evidence>
<dbReference type="GO" id="GO:0030295">
    <property type="term" value="F:protein kinase activator activity"/>
    <property type="evidence" value="ECO:0007669"/>
    <property type="project" value="TreeGrafter"/>
</dbReference>
<keyword evidence="7" id="KW-0547">Nucleotide-binding</keyword>
<dbReference type="SMART" id="SM00091">
    <property type="entry name" value="PAS"/>
    <property type="match status" value="3"/>
</dbReference>
<dbReference type="InterPro" id="IPR003594">
    <property type="entry name" value="HATPase_dom"/>
</dbReference>
<dbReference type="SMART" id="SM00086">
    <property type="entry name" value="PAC"/>
    <property type="match status" value="1"/>
</dbReference>
<dbReference type="STRING" id="430522.BFS30_17500"/>
<dbReference type="SUPFAM" id="SSF55785">
    <property type="entry name" value="PYP-like sensor domain (PAS domain)"/>
    <property type="match status" value="3"/>
</dbReference>
<dbReference type="GO" id="GO:0000156">
    <property type="term" value="F:phosphorelay response regulator activity"/>
    <property type="evidence" value="ECO:0007669"/>
    <property type="project" value="TreeGrafter"/>
</dbReference>
<evidence type="ECO:0000313" key="17">
    <source>
        <dbReference type="Proteomes" id="UP000183200"/>
    </source>
</evidence>
<dbReference type="Pfam" id="PF02518">
    <property type="entry name" value="HATPase_c"/>
    <property type="match status" value="1"/>
</dbReference>
<dbReference type="SMART" id="SM00388">
    <property type="entry name" value="HisKA"/>
    <property type="match status" value="1"/>
</dbReference>
<dbReference type="SMART" id="SM00387">
    <property type="entry name" value="HATPase_c"/>
    <property type="match status" value="1"/>
</dbReference>
<sequence length="640" mass="72004">MNNGYSKDLDDSLYTGAMFQSFFKDSPQSVVIKANTPHFTILAVSDRFVEISLKSRAELLGKNLFDVFPDNTKDPSGKERAFTAITEVMKTKKKVDLPIYKYDIYSSETGKMEPFYWSNSNQPIFNEAGEVSYIVNTTSNVTAQVMLKEMAATSEENLVLQQQRLNKMFLKAPMGMALYSKDDFVIEYANEAICKMWNKGAPEEVLGHSIFDLIPSLQEAGYREIYKQVVETGIPYLSKESPVTYDRNGVMETYYFDLNLEPVYGPKKEITGMLSLANEVTEQVLTRKNIENAEERLRLASEATGIGSWDLDLQTRDIIYSSSLADLFGYPGVTDLSHEQLRAVIHPEDTGAVEVAFQTALISGKYNYQARIIRPDKVIYWIKVTGKVLFSREGTPLRMLGTVMDITESKHEEIQKNDFIAIASHELKTPLTSLKAYAQLLKTGKGVSDPTFVSSIGTRIEGQINKMTKLVYSFLDLSKIESNKTELTKELISLNQIISDVASDYLFQEKNHPVTFEPEELPLIYADRHKITQVIDNLISNAIKYSPQGGKVIVTAKRQDQEVLVSVEDHGIGIDNNHTQKIFDRFYRIDDLQVKNASGFGIGLYLCADIIARHEGKIGLQSEPGVGSNFYFTLPVQPGH</sequence>
<dbReference type="FunFam" id="1.10.287.130:FF:000001">
    <property type="entry name" value="Two-component sensor histidine kinase"/>
    <property type="match status" value="1"/>
</dbReference>
<dbReference type="PROSITE" id="PS50113">
    <property type="entry name" value="PAC"/>
    <property type="match status" value="1"/>
</dbReference>
<evidence type="ECO:0000256" key="11">
    <source>
        <dbReference type="ARBA" id="ARBA00023012"/>
    </source>
</evidence>
<evidence type="ECO:0000256" key="3">
    <source>
        <dbReference type="ARBA" id="ARBA00012438"/>
    </source>
</evidence>
<reference evidence="17" key="1">
    <citation type="submission" date="2016-10" db="EMBL/GenBank/DDBJ databases">
        <authorList>
            <person name="Varghese N."/>
            <person name="Submissions S."/>
        </authorList>
    </citation>
    <scope>NUCLEOTIDE SEQUENCE [LARGE SCALE GENOMIC DNA]</scope>
    <source>
        <strain evidence="17">DSM 19110</strain>
    </source>
</reference>
<evidence type="ECO:0000256" key="12">
    <source>
        <dbReference type="ARBA" id="ARBA00023136"/>
    </source>
</evidence>
<evidence type="ECO:0000256" key="2">
    <source>
        <dbReference type="ARBA" id="ARBA00004141"/>
    </source>
</evidence>
<dbReference type="InterPro" id="IPR036890">
    <property type="entry name" value="HATPase_C_sf"/>
</dbReference>
<dbReference type="Pfam" id="PF08447">
    <property type="entry name" value="PAS_3"/>
    <property type="match status" value="1"/>
</dbReference>
<keyword evidence="5" id="KW-0808">Transferase</keyword>
<dbReference type="PROSITE" id="PS50112">
    <property type="entry name" value="PAS"/>
    <property type="match status" value="1"/>
</dbReference>
<dbReference type="CDD" id="cd00075">
    <property type="entry name" value="HATPase"/>
    <property type="match status" value="1"/>
</dbReference>
<evidence type="ECO:0000259" key="15">
    <source>
        <dbReference type="PROSITE" id="PS50113"/>
    </source>
</evidence>
<dbReference type="InterPro" id="IPR003661">
    <property type="entry name" value="HisK_dim/P_dom"/>
</dbReference>
<dbReference type="GO" id="GO:0016020">
    <property type="term" value="C:membrane"/>
    <property type="evidence" value="ECO:0007669"/>
    <property type="project" value="UniProtKB-SubCell"/>
</dbReference>
<evidence type="ECO:0000256" key="8">
    <source>
        <dbReference type="ARBA" id="ARBA00022777"/>
    </source>
</evidence>
<dbReference type="InterPro" id="IPR036097">
    <property type="entry name" value="HisK_dim/P_sf"/>
</dbReference>
<dbReference type="FunFam" id="3.30.565.10:FF:000006">
    <property type="entry name" value="Sensor histidine kinase WalK"/>
    <property type="match status" value="1"/>
</dbReference>
<evidence type="ECO:0000259" key="14">
    <source>
        <dbReference type="PROSITE" id="PS50112"/>
    </source>
</evidence>
<dbReference type="InterPro" id="IPR004358">
    <property type="entry name" value="Sig_transdc_His_kin-like_C"/>
</dbReference>
<dbReference type="GO" id="GO:0005524">
    <property type="term" value="F:ATP binding"/>
    <property type="evidence" value="ECO:0007669"/>
    <property type="project" value="UniProtKB-KW"/>
</dbReference>